<sequence length="52" mass="5826">MFSDDNKLISKTHPISLSELGLHLCLTFSITDLTEINQNAFLLVNHQIAQLS</sequence>
<protein>
    <submittedName>
        <fullName evidence="1">Uncharacterized protein</fullName>
    </submittedName>
</protein>
<evidence type="ECO:0000313" key="1">
    <source>
        <dbReference type="EMBL" id="CSC94264.1"/>
    </source>
</evidence>
<accession>A0A656A386</accession>
<gene>
    <name evidence="1" type="ORF">ERS013200_02678</name>
</gene>
<dbReference type="EMBL" id="CWQY01000019">
    <property type="protein sequence ID" value="CSC94264.1"/>
    <property type="molecule type" value="Genomic_DNA"/>
</dbReference>
<evidence type="ECO:0000313" key="2">
    <source>
        <dbReference type="Proteomes" id="UP000041770"/>
    </source>
</evidence>
<reference evidence="1 2" key="1">
    <citation type="submission" date="2015-07" db="EMBL/GenBank/DDBJ databases">
        <authorList>
            <consortium name="Pathogen Informatics"/>
        </authorList>
    </citation>
    <scope>NUCLEOTIDE SEQUENCE [LARGE SCALE GENOMIC DNA]</scope>
    <source>
        <strain evidence="1 2">A316</strain>
    </source>
</reference>
<proteinExistence type="predicted"/>
<name>A0A656A386_VIBCL</name>
<dbReference type="Proteomes" id="UP000041770">
    <property type="component" value="Unassembled WGS sequence"/>
</dbReference>
<organism evidence="1 2">
    <name type="scientific">Vibrio cholerae</name>
    <dbReference type="NCBI Taxonomy" id="666"/>
    <lineage>
        <taxon>Bacteria</taxon>
        <taxon>Pseudomonadati</taxon>
        <taxon>Pseudomonadota</taxon>
        <taxon>Gammaproteobacteria</taxon>
        <taxon>Vibrionales</taxon>
        <taxon>Vibrionaceae</taxon>
        <taxon>Vibrio</taxon>
    </lineage>
</organism>
<dbReference type="AlphaFoldDB" id="A0A656A386"/>